<comment type="subcellular location">
    <subcellularLocation>
        <location evidence="1">Cell membrane</location>
        <topology evidence="1">Multi-pass membrane protein</topology>
    </subcellularLocation>
</comment>
<evidence type="ECO:0000256" key="3">
    <source>
        <dbReference type="ARBA" id="ARBA00022692"/>
    </source>
</evidence>
<feature type="transmembrane region" description="Helical" evidence="7">
    <location>
        <begin position="355"/>
        <end position="373"/>
    </location>
</feature>
<dbReference type="Pfam" id="PF02687">
    <property type="entry name" value="FtsX"/>
    <property type="match status" value="2"/>
</dbReference>
<feature type="transmembrane region" description="Helical" evidence="7">
    <location>
        <begin position="313"/>
        <end position="335"/>
    </location>
</feature>
<feature type="transmembrane region" description="Helical" evidence="7">
    <location>
        <begin position="258"/>
        <end position="281"/>
    </location>
</feature>
<evidence type="ECO:0000313" key="9">
    <source>
        <dbReference type="EMBL" id="TLD00724.1"/>
    </source>
</evidence>
<keyword evidence="2" id="KW-1003">Cell membrane</keyword>
<sequence length="829" mass="93570">MIRVENKKVIAGLAKKNYIQNWKKNILIIAAIILTTFMITAVCSIGLSYWNAISLRHVMMNGMIFDVSLPAPTKEQVKKANSMDEILYAGITVESAVIDKYQENDVNIPLSWSDTTNWEKQCVPAYEFLEGKYPDKENELLLSTQTLKRIGIDTPKIGMHLPVSYFLLSEKDTSHEKSFVLSGFYRDYSGMSQGFISRNFYENSGAEQTVMTQGSLKITLKNHLYSVKDIKMLEDELSIEGRQMLFADYYLMEDFVKFAAGLMGLFFLIVLSGYFFIYNVLHISIAKEVRFFGQLKTIGTTSKQIRRFVLKQVLWNSSLGIPSGMILGALVSFLIVPSALELANPTLQLKEAVVFHPLIFIGAALFSGLTIYFSSRKPAMIAGDISPVEAAKYFGMVSPHRDRNSVNGGRLSYMAWRNMFREKKQAVIILTSFFVTLTALLVITTLVNGSSTKHVLNTLQDSDFRIINLSTAYNNPIQRIQPSVIEQIKSMDGVEDVRTVSSAELLIPYDEDIWKEYFIGLEKKPIARGDYEEQMVLYKEGKETDLFTGRLVGIDEAEFDSINKEMDGILNKEAFMSGEIGLISPFLTGISVKETLGKELVYQLKQNNERKQYKIKIEAEIPGVSFIASGYLPSIIISDGLAKEILGEPITEIIKIVYEEPFNAELDKKIKELFKGEKNISMESKFDSYDEMKQSETQLKILGGGLGIILTLLAILNYSNMTAAGIQNRIKEFAALQSIGMTTVQIRKLLLIEGTCYGIVSFFFVIILGIPIDYVIYHAMNRYRIPFQIPVSSTLLVFGSILITCIFVPLVVYQFLHKDNIVEQLRDME</sequence>
<evidence type="ECO:0000256" key="7">
    <source>
        <dbReference type="SAM" id="Phobius"/>
    </source>
</evidence>
<comment type="caution">
    <text evidence="9">The sequence shown here is derived from an EMBL/GenBank/DDBJ whole genome shotgun (WGS) entry which is preliminary data.</text>
</comment>
<comment type="similarity">
    <text evidence="6">Belongs to the ABC-4 integral membrane protein family.</text>
</comment>
<evidence type="ECO:0000256" key="4">
    <source>
        <dbReference type="ARBA" id="ARBA00022989"/>
    </source>
</evidence>
<dbReference type="GO" id="GO:0022857">
    <property type="term" value="F:transmembrane transporter activity"/>
    <property type="evidence" value="ECO:0007669"/>
    <property type="project" value="TreeGrafter"/>
</dbReference>
<feature type="transmembrane region" description="Helical" evidence="7">
    <location>
        <begin position="26"/>
        <end position="50"/>
    </location>
</feature>
<proteinExistence type="inferred from homology"/>
<keyword evidence="10" id="KW-1185">Reference proteome</keyword>
<gene>
    <name evidence="9" type="ORF">DSM106044_02425</name>
</gene>
<evidence type="ECO:0000256" key="1">
    <source>
        <dbReference type="ARBA" id="ARBA00004651"/>
    </source>
</evidence>
<evidence type="ECO:0000256" key="5">
    <source>
        <dbReference type="ARBA" id="ARBA00023136"/>
    </source>
</evidence>
<feature type="transmembrane region" description="Helical" evidence="7">
    <location>
        <begin position="426"/>
        <end position="447"/>
    </location>
</feature>
<dbReference type="InterPro" id="IPR050250">
    <property type="entry name" value="Macrolide_Exporter_MacB"/>
</dbReference>
<keyword evidence="3 7" id="KW-0812">Transmembrane</keyword>
<organism evidence="9 10">
    <name type="scientific">Robinsoniella peoriensis</name>
    <dbReference type="NCBI Taxonomy" id="180332"/>
    <lineage>
        <taxon>Bacteria</taxon>
        <taxon>Bacillati</taxon>
        <taxon>Bacillota</taxon>
        <taxon>Clostridia</taxon>
        <taxon>Lachnospirales</taxon>
        <taxon>Lachnospiraceae</taxon>
        <taxon>Robinsoniella</taxon>
    </lineage>
</organism>
<dbReference type="PANTHER" id="PTHR30572">
    <property type="entry name" value="MEMBRANE COMPONENT OF TRANSPORTER-RELATED"/>
    <property type="match status" value="1"/>
</dbReference>
<dbReference type="GO" id="GO:0005886">
    <property type="term" value="C:plasma membrane"/>
    <property type="evidence" value="ECO:0007669"/>
    <property type="project" value="UniProtKB-SubCell"/>
</dbReference>
<dbReference type="AlphaFoldDB" id="A0A4U8Q8K0"/>
<protein>
    <submittedName>
        <fullName evidence="9">Acidobacterial duplicated orphan permease</fullName>
    </submittedName>
</protein>
<dbReference type="InterPro" id="IPR003838">
    <property type="entry name" value="ABC3_permease_C"/>
</dbReference>
<dbReference type="RefSeq" id="WP_138002517.1">
    <property type="nucleotide sequence ID" value="NZ_QGQD01000049.1"/>
</dbReference>
<feature type="transmembrane region" description="Helical" evidence="7">
    <location>
        <begin position="756"/>
        <end position="776"/>
    </location>
</feature>
<evidence type="ECO:0000259" key="8">
    <source>
        <dbReference type="Pfam" id="PF02687"/>
    </source>
</evidence>
<dbReference type="Proteomes" id="UP000306509">
    <property type="component" value="Unassembled WGS sequence"/>
</dbReference>
<dbReference type="PANTHER" id="PTHR30572:SF4">
    <property type="entry name" value="ABC TRANSPORTER PERMEASE YTRF"/>
    <property type="match status" value="1"/>
</dbReference>
<dbReference type="STRING" id="180332.GCA_000797495_00711"/>
<name>A0A4U8Q8K0_9FIRM</name>
<feature type="domain" description="ABC3 transporter permease C-terminal" evidence="8">
    <location>
        <begin position="265"/>
        <end position="371"/>
    </location>
</feature>
<keyword evidence="4 7" id="KW-1133">Transmembrane helix</keyword>
<feature type="transmembrane region" description="Helical" evidence="7">
    <location>
        <begin position="701"/>
        <end position="719"/>
    </location>
</feature>
<dbReference type="EMBL" id="QGQD01000049">
    <property type="protein sequence ID" value="TLD00724.1"/>
    <property type="molecule type" value="Genomic_DNA"/>
</dbReference>
<feature type="transmembrane region" description="Helical" evidence="7">
    <location>
        <begin position="796"/>
        <end position="816"/>
    </location>
</feature>
<reference evidence="9 10" key="1">
    <citation type="journal article" date="2019" name="Anaerobe">
        <title>Detection of Robinsoniella peoriensis in multiple bone samples of a trauma patient.</title>
        <authorList>
            <person name="Schrottner P."/>
            <person name="Hartwich K."/>
            <person name="Bunk B."/>
            <person name="Schober I."/>
            <person name="Helbig S."/>
            <person name="Rudolph W.W."/>
            <person name="Gunzer F."/>
        </authorList>
    </citation>
    <scope>NUCLEOTIDE SEQUENCE [LARGE SCALE GENOMIC DNA]</scope>
    <source>
        <strain evidence="9 10">DSM 106044</strain>
    </source>
</reference>
<evidence type="ECO:0000256" key="6">
    <source>
        <dbReference type="ARBA" id="ARBA00038076"/>
    </source>
</evidence>
<keyword evidence="5 7" id="KW-0472">Membrane</keyword>
<evidence type="ECO:0000313" key="10">
    <source>
        <dbReference type="Proteomes" id="UP000306509"/>
    </source>
</evidence>
<accession>A0A4U8Q8K0</accession>
<evidence type="ECO:0000256" key="2">
    <source>
        <dbReference type="ARBA" id="ARBA00022475"/>
    </source>
</evidence>
<feature type="domain" description="ABC3 transporter permease C-terminal" evidence="8">
    <location>
        <begin position="706"/>
        <end position="814"/>
    </location>
</feature>